<feature type="domain" description="LysM" evidence="2">
    <location>
        <begin position="335"/>
        <end position="384"/>
    </location>
</feature>
<evidence type="ECO:0000259" key="2">
    <source>
        <dbReference type="PROSITE" id="PS51782"/>
    </source>
</evidence>
<comment type="caution">
    <text evidence="3">The sequence shown here is derived from an EMBL/GenBank/DDBJ whole genome shotgun (WGS) entry which is preliminary data.</text>
</comment>
<gene>
    <name evidence="3" type="ORF">F8C82_03470</name>
</gene>
<dbReference type="InterPro" id="IPR023346">
    <property type="entry name" value="Lysozyme-like_dom_sf"/>
</dbReference>
<dbReference type="SUPFAM" id="SSF53955">
    <property type="entry name" value="Lysozyme-like"/>
    <property type="match status" value="1"/>
</dbReference>
<dbReference type="PANTHER" id="PTHR33734">
    <property type="entry name" value="LYSM DOMAIN-CONTAINING GPI-ANCHORED PROTEIN 2"/>
    <property type="match status" value="1"/>
</dbReference>
<reference evidence="3 4" key="1">
    <citation type="submission" date="2019-10" db="EMBL/GenBank/DDBJ databases">
        <title>Genome sequence of Phaeocystidibacter marisrubri JCM30614 (type strain).</title>
        <authorList>
            <person name="Bowman J.P."/>
        </authorList>
    </citation>
    <scope>NUCLEOTIDE SEQUENCE [LARGE SCALE GENOMIC DNA]</scope>
    <source>
        <strain evidence="3 4">JCM 30614</strain>
    </source>
</reference>
<proteinExistence type="predicted"/>
<dbReference type="InterPro" id="IPR018392">
    <property type="entry name" value="LysM"/>
</dbReference>
<dbReference type="SUPFAM" id="SSF54106">
    <property type="entry name" value="LysM domain"/>
    <property type="match status" value="2"/>
</dbReference>
<dbReference type="InterPro" id="IPR036779">
    <property type="entry name" value="LysM_dom_sf"/>
</dbReference>
<dbReference type="OrthoDB" id="9787225at2"/>
<dbReference type="SMART" id="SM00257">
    <property type="entry name" value="LysM"/>
    <property type="match status" value="2"/>
</dbReference>
<dbReference type="AlphaFoldDB" id="A0A6L3ZIR1"/>
<dbReference type="EMBL" id="WBVQ01000001">
    <property type="protein sequence ID" value="KAB2817469.1"/>
    <property type="molecule type" value="Genomic_DNA"/>
</dbReference>
<evidence type="ECO:0000256" key="1">
    <source>
        <dbReference type="SAM" id="MobiDB-lite"/>
    </source>
</evidence>
<dbReference type="PANTHER" id="PTHR33734:SF22">
    <property type="entry name" value="MEMBRANE-BOUND LYTIC MUREIN TRANSGLYCOSYLASE D"/>
    <property type="match status" value="1"/>
</dbReference>
<dbReference type="CDD" id="cd00118">
    <property type="entry name" value="LysM"/>
    <property type="match status" value="2"/>
</dbReference>
<feature type="region of interest" description="Disordered" evidence="1">
    <location>
        <begin position="310"/>
        <end position="333"/>
    </location>
</feature>
<accession>A0A6L3ZIR1</accession>
<organism evidence="3 4">
    <name type="scientific">Phaeocystidibacter marisrubri</name>
    <dbReference type="NCBI Taxonomy" id="1577780"/>
    <lineage>
        <taxon>Bacteria</taxon>
        <taxon>Pseudomonadati</taxon>
        <taxon>Bacteroidota</taxon>
        <taxon>Flavobacteriia</taxon>
        <taxon>Flavobacteriales</taxon>
        <taxon>Phaeocystidibacteraceae</taxon>
        <taxon>Phaeocystidibacter</taxon>
    </lineage>
</organism>
<evidence type="ECO:0000313" key="4">
    <source>
        <dbReference type="Proteomes" id="UP000484164"/>
    </source>
</evidence>
<keyword evidence="4" id="KW-1185">Reference proteome</keyword>
<dbReference type="PROSITE" id="PS51782">
    <property type="entry name" value="LYSM"/>
    <property type="match status" value="2"/>
</dbReference>
<protein>
    <submittedName>
        <fullName evidence="3">LysM peptidoglycan-binding domain-containing protein</fullName>
    </submittedName>
</protein>
<name>A0A6L3ZIR1_9FLAO</name>
<dbReference type="Pfam" id="PF01476">
    <property type="entry name" value="LysM"/>
    <property type="match status" value="2"/>
</dbReference>
<dbReference type="Gene3D" id="3.10.350.10">
    <property type="entry name" value="LysM domain"/>
    <property type="match status" value="2"/>
</dbReference>
<feature type="compositionally biased region" description="Polar residues" evidence="1">
    <location>
        <begin position="315"/>
        <end position="324"/>
    </location>
</feature>
<dbReference type="GO" id="GO:0008932">
    <property type="term" value="F:lytic endotransglycosylase activity"/>
    <property type="evidence" value="ECO:0007669"/>
    <property type="project" value="TreeGrafter"/>
</dbReference>
<dbReference type="Proteomes" id="UP000484164">
    <property type="component" value="Unassembled WGS sequence"/>
</dbReference>
<sequence>MVQTLHRNELKSEPFFYFWQMRRIAVLLFILITYVSQAQSMEAFVHSKGYLVQGMATLNLESNRTGWWRLSAPVATRYNLEVWEGYDQRMDPIWSTRAAREYWNDLFDEFEDSVLADGAFVYGPTYARKLAFNAMAYLEAEALFEAWKEVRMDSLPKMELRGSKVSGSLYWIDLKDVMGWNQHEYAAFARLNPAMKGDHLNWDEDAYLRFPKPLTENEMADWIELGRLHDSAAAVALHQSRERISKNIPDPTTHERIVYRVRSGDALGLIASRHHVGLSDLKKWNDLRSDVIRVGQELIIYKRRGMPEVRREPMTASTSSSEGTVRSDEEDREEVKYKVKTGDTLWKIAREFPGVSADDIMRWNGINEDIREGQELLILKPRAQ</sequence>
<feature type="domain" description="LysM" evidence="2">
    <location>
        <begin position="257"/>
        <end position="300"/>
    </location>
</feature>
<evidence type="ECO:0000313" key="3">
    <source>
        <dbReference type="EMBL" id="KAB2817469.1"/>
    </source>
</evidence>